<protein>
    <submittedName>
        <fullName evidence="1">Uncharacterized protein</fullName>
    </submittedName>
</protein>
<keyword evidence="2" id="KW-1185">Reference proteome</keyword>
<evidence type="ECO:0000313" key="2">
    <source>
        <dbReference type="Proteomes" id="UP000274350"/>
    </source>
</evidence>
<dbReference type="KEGG" id="upi:EJG51_017450"/>
<reference evidence="1 2" key="1">
    <citation type="journal article" date="2019" name="Int. J. Syst. Evol. Microbiol.">
        <title>Undibacterium piscinae sp. nov., isolated from Korean shiner intestine.</title>
        <authorList>
            <person name="Lee S.Y."/>
            <person name="Kang W."/>
            <person name="Kim P.S."/>
            <person name="Kim H.S."/>
            <person name="Sung H."/>
            <person name="Shin N.R."/>
            <person name="Whon T.W."/>
            <person name="Yun J.H."/>
            <person name="Lee J.Y."/>
            <person name="Lee J.Y."/>
            <person name="Jung M.J."/>
            <person name="Jeong Y.S."/>
            <person name="Tak E.J."/>
            <person name="Han J.E."/>
            <person name="Hyun D.W."/>
            <person name="Kang M.S."/>
            <person name="Lee K.E."/>
            <person name="Lee B.H."/>
            <person name="Bae J.W."/>
        </authorList>
    </citation>
    <scope>NUCLEOTIDE SEQUENCE [LARGE SCALE GENOMIC DNA]</scope>
    <source>
        <strain evidence="1 2">S11R28</strain>
    </source>
</reference>
<sequence length="67" mass="7296">MQLPCNSQAEMLEEAHEICVMEGLAVKYATGQLQACDYASLIVPTELGNKNTIKPARIFRATGRLAS</sequence>
<proteinExistence type="predicted"/>
<gene>
    <name evidence="1" type="ORF">EJG51_017450</name>
</gene>
<dbReference type="AlphaFoldDB" id="A0A6M4AA00"/>
<evidence type="ECO:0000313" key="1">
    <source>
        <dbReference type="EMBL" id="QJQ07307.1"/>
    </source>
</evidence>
<dbReference type="EMBL" id="CP051152">
    <property type="protein sequence ID" value="QJQ07307.1"/>
    <property type="molecule type" value="Genomic_DNA"/>
</dbReference>
<organism evidence="1 2">
    <name type="scientific">Undibacterium piscinae</name>
    <dbReference type="NCBI Taxonomy" id="2495591"/>
    <lineage>
        <taxon>Bacteria</taxon>
        <taxon>Pseudomonadati</taxon>
        <taxon>Pseudomonadota</taxon>
        <taxon>Betaproteobacteria</taxon>
        <taxon>Burkholderiales</taxon>
        <taxon>Oxalobacteraceae</taxon>
        <taxon>Undibacterium</taxon>
    </lineage>
</organism>
<accession>A0A6M4AA00</accession>
<dbReference type="Proteomes" id="UP000274350">
    <property type="component" value="Chromosome"/>
</dbReference>
<name>A0A6M4AA00_9BURK</name>